<dbReference type="InterPro" id="IPR002131">
    <property type="entry name" value="Gphrmn_rcpt_fam"/>
</dbReference>
<keyword evidence="12" id="KW-0090">Biological rhythms</keyword>
<dbReference type="PANTHER" id="PTHR24372:SF67">
    <property type="entry name" value="LEUCINE-RICH REPEAT-CONTAINING G-PROTEIN COUPLED RECEPTOR 4"/>
    <property type="match status" value="1"/>
</dbReference>
<dbReference type="SUPFAM" id="SSF81321">
    <property type="entry name" value="Family A G protein-coupled receptor-like"/>
    <property type="match status" value="1"/>
</dbReference>
<proteinExistence type="predicted"/>
<evidence type="ECO:0000256" key="3">
    <source>
        <dbReference type="ARBA" id="ARBA00022475"/>
    </source>
</evidence>
<accession>A0A8T3D107</accession>
<dbReference type="GO" id="GO:0008528">
    <property type="term" value="F:G protein-coupled peptide receptor activity"/>
    <property type="evidence" value="ECO:0007669"/>
    <property type="project" value="TreeGrafter"/>
</dbReference>
<feature type="signal peptide" evidence="20">
    <location>
        <begin position="1"/>
        <end position="24"/>
    </location>
</feature>
<dbReference type="Pfam" id="PF00001">
    <property type="entry name" value="7tm_1"/>
    <property type="match status" value="1"/>
</dbReference>
<evidence type="ECO:0000256" key="18">
    <source>
        <dbReference type="ARBA" id="ARBA00039745"/>
    </source>
</evidence>
<dbReference type="SMART" id="SM00365">
    <property type="entry name" value="LRR_SD22"/>
    <property type="match status" value="8"/>
</dbReference>
<dbReference type="FunFam" id="3.80.10.10:FF:000770">
    <property type="entry name" value="Uncharacterized protein"/>
    <property type="match status" value="1"/>
</dbReference>
<keyword evidence="16" id="KW-0325">Glycoprotein</keyword>
<dbReference type="EMBL" id="JAERUA010000015">
    <property type="protein sequence ID" value="KAI1890171.1"/>
    <property type="molecule type" value="Genomic_DNA"/>
</dbReference>
<dbReference type="Pfam" id="PF13855">
    <property type="entry name" value="LRR_8"/>
    <property type="match status" value="4"/>
</dbReference>
<organism evidence="22 23">
    <name type="scientific">Albula goreensis</name>
    <dbReference type="NCBI Taxonomy" id="1534307"/>
    <lineage>
        <taxon>Eukaryota</taxon>
        <taxon>Metazoa</taxon>
        <taxon>Chordata</taxon>
        <taxon>Craniata</taxon>
        <taxon>Vertebrata</taxon>
        <taxon>Euteleostomi</taxon>
        <taxon>Actinopterygii</taxon>
        <taxon>Neopterygii</taxon>
        <taxon>Teleostei</taxon>
        <taxon>Albuliformes</taxon>
        <taxon>Albulidae</taxon>
        <taxon>Albula</taxon>
    </lineage>
</organism>
<feature type="transmembrane region" description="Helical" evidence="19">
    <location>
        <begin position="606"/>
        <end position="627"/>
    </location>
</feature>
<dbReference type="GO" id="GO:0009755">
    <property type="term" value="P:hormone-mediated signaling pathway"/>
    <property type="evidence" value="ECO:0007669"/>
    <property type="project" value="TreeGrafter"/>
</dbReference>
<keyword evidence="6 19" id="KW-0812">Transmembrane</keyword>
<dbReference type="OrthoDB" id="1883493at2759"/>
<keyword evidence="8" id="KW-0677">Repeat</keyword>
<evidence type="ECO:0000256" key="6">
    <source>
        <dbReference type="ARBA" id="ARBA00022692"/>
    </source>
</evidence>
<dbReference type="InterPro" id="IPR001611">
    <property type="entry name" value="Leu-rich_rpt"/>
</dbReference>
<dbReference type="Gene3D" id="1.20.1070.10">
    <property type="entry name" value="Rhodopsin 7-helix transmembrane proteins"/>
    <property type="match status" value="1"/>
</dbReference>
<evidence type="ECO:0000256" key="4">
    <source>
        <dbReference type="ARBA" id="ARBA00022614"/>
    </source>
</evidence>
<evidence type="ECO:0000256" key="7">
    <source>
        <dbReference type="ARBA" id="ARBA00022729"/>
    </source>
</evidence>
<keyword evidence="14" id="KW-1015">Disulfide bond</keyword>
<keyword evidence="4" id="KW-0433">Leucine-rich repeat</keyword>
<dbReference type="SMART" id="SM00364">
    <property type="entry name" value="LRR_BAC"/>
    <property type="match status" value="7"/>
</dbReference>
<evidence type="ECO:0000256" key="15">
    <source>
        <dbReference type="ARBA" id="ARBA00023170"/>
    </source>
</evidence>
<keyword evidence="11" id="KW-0297">G-protein coupled receptor</keyword>
<dbReference type="GO" id="GO:0016500">
    <property type="term" value="F:protein-hormone receptor activity"/>
    <property type="evidence" value="ECO:0007669"/>
    <property type="project" value="InterPro"/>
</dbReference>
<reference evidence="22" key="1">
    <citation type="submission" date="2021-01" db="EMBL/GenBank/DDBJ databases">
        <authorList>
            <person name="Zahm M."/>
            <person name="Roques C."/>
            <person name="Cabau C."/>
            <person name="Klopp C."/>
            <person name="Donnadieu C."/>
            <person name="Jouanno E."/>
            <person name="Lampietro C."/>
            <person name="Louis A."/>
            <person name="Herpin A."/>
            <person name="Echchiki A."/>
            <person name="Berthelot C."/>
            <person name="Parey E."/>
            <person name="Roest-Crollius H."/>
            <person name="Braasch I."/>
            <person name="Postlethwait J."/>
            <person name="Bobe J."/>
            <person name="Montfort J."/>
            <person name="Bouchez O."/>
            <person name="Begum T."/>
            <person name="Mejri S."/>
            <person name="Adams A."/>
            <person name="Chen W.-J."/>
            <person name="Guiguen Y."/>
        </authorList>
    </citation>
    <scope>NUCLEOTIDE SEQUENCE</scope>
    <source>
        <tissue evidence="22">Blood</tissue>
    </source>
</reference>
<gene>
    <name evidence="22" type="ORF">AGOR_G00170920</name>
</gene>
<feature type="transmembrane region" description="Helical" evidence="19">
    <location>
        <begin position="525"/>
        <end position="550"/>
    </location>
</feature>
<evidence type="ECO:0000256" key="17">
    <source>
        <dbReference type="ARBA" id="ARBA00023224"/>
    </source>
</evidence>
<keyword evidence="13 19" id="KW-0472">Membrane</keyword>
<dbReference type="PRINTS" id="PR00373">
    <property type="entry name" value="GLYCHORMONER"/>
</dbReference>
<feature type="transmembrane region" description="Helical" evidence="19">
    <location>
        <begin position="766"/>
        <end position="789"/>
    </location>
</feature>
<dbReference type="Proteomes" id="UP000829720">
    <property type="component" value="Unassembled WGS sequence"/>
</dbReference>
<dbReference type="InterPro" id="IPR017452">
    <property type="entry name" value="GPCR_Rhodpsn_7TM"/>
</dbReference>
<dbReference type="PROSITE" id="PS50262">
    <property type="entry name" value="G_PROTEIN_RECEP_F1_2"/>
    <property type="match status" value="1"/>
</dbReference>
<keyword evidence="2" id="KW-0217">Developmental protein</keyword>
<evidence type="ECO:0000313" key="23">
    <source>
        <dbReference type="Proteomes" id="UP000829720"/>
    </source>
</evidence>
<dbReference type="GO" id="GO:0005886">
    <property type="term" value="C:plasma membrane"/>
    <property type="evidence" value="ECO:0007669"/>
    <property type="project" value="UniProtKB-SubCell"/>
</dbReference>
<evidence type="ECO:0000256" key="9">
    <source>
        <dbReference type="ARBA" id="ARBA00022782"/>
    </source>
</evidence>
<dbReference type="PRINTS" id="PR00237">
    <property type="entry name" value="GPCRRHODOPSN"/>
</dbReference>
<dbReference type="PANTHER" id="PTHR24372">
    <property type="entry name" value="GLYCOPROTEIN HORMONE RECEPTOR"/>
    <property type="match status" value="1"/>
</dbReference>
<evidence type="ECO:0000256" key="1">
    <source>
        <dbReference type="ARBA" id="ARBA00004651"/>
    </source>
</evidence>
<dbReference type="InterPro" id="IPR032675">
    <property type="entry name" value="LRR_dom_sf"/>
</dbReference>
<evidence type="ECO:0000313" key="22">
    <source>
        <dbReference type="EMBL" id="KAI1890171.1"/>
    </source>
</evidence>
<dbReference type="SMART" id="SM00369">
    <property type="entry name" value="LRR_TYP"/>
    <property type="match status" value="14"/>
</dbReference>
<evidence type="ECO:0000256" key="12">
    <source>
        <dbReference type="ARBA" id="ARBA00023108"/>
    </source>
</evidence>
<keyword evidence="3" id="KW-1003">Cell membrane</keyword>
<keyword evidence="15" id="KW-0675">Receptor</keyword>
<dbReference type="InterPro" id="IPR000276">
    <property type="entry name" value="GPCR_Rhodpsn"/>
</dbReference>
<keyword evidence="9" id="KW-0221">Differentiation</keyword>
<evidence type="ECO:0000256" key="5">
    <source>
        <dbReference type="ARBA" id="ARBA00022687"/>
    </source>
</evidence>
<feature type="chain" id="PRO_5035716968" description="Leucine-rich repeat-containing G-protein coupled receptor 4" evidence="20">
    <location>
        <begin position="25"/>
        <end position="939"/>
    </location>
</feature>
<dbReference type="AlphaFoldDB" id="A0A8T3D107"/>
<protein>
    <recommendedName>
        <fullName evidence="18">Leucine-rich repeat-containing G-protein coupled receptor 4</fullName>
    </recommendedName>
</protein>
<sequence>MRFLIIRILLSGWYFIWGSAGGYGQSIPALCSTLCRCDGDGGADCSGKGLAAVPTGLSAFTYYLDISMNNITHLPANVFKNLPYLEELRLAGNDLTYIHPEAFSGLHQLKVLMLQNNQLKAVPSQALKSLLSLQSLRLDANHITAVQEDSFLGLQQLRHLWLDDNDLTEVPVGPLSCLSNLQALTLALNRITFIPNNAFTNLSSLVVLHLHNNKIKEIGKNCFAGLDNLETLDLNFNNLMMFPEAIQALPKLKELGFHSNNIAAIPERAFHRNPLLRTIHLYDNPLSLVGNSAFQNLSELHSLMLRGASMMEEFPSLSGTVNLESLTLTGTKMKAIPARLCEELKLLRTLDLSYNEIKELPAFQGCLKLEEISLQHNRIREIHGDTFQGLASLRILDLSRNEIMSIHKDAFSSLTALTNLDLSMNSLTSMPTTGLNALTQIKLSGNLLMKGNLAAKNLPKLRSIYVPYAYQCCAFIGCDASGSVPEAMSDQDPEKQEEDERFQIAIHCSPSPGAFKPCDYLLGSWMIRLTVWFICLAALVFNTLVLVATFSPSRALSPASLLLGLLAGCNLLMGAYVGLLSVLDGATWGAFGDFGVWWETGPGCRAAGFLAVFSWEASVLLLALAAVERSVAVRRLLGKSSHGRWGRFPLAATLLGLFAGGAACPTLFHQGEFSSPLCLPFSSTDSSSLGFPVSLLLLNSLAYLLMVLVYTQLYCSLGKAQLSDPLQAGMVRHVAWLIFTNCSFFCPVAAFSFAPLLTGAANSPDIIKSVTLIFFPLPACLNPVLYVFFNPAFRQDWQRLRQRGCGCRGAGPAASAAGGGAQMGGAAQELAYDCQAYSDVHGNLPLCSCCQSPLLSKPSACRHTMKWHSCPALAGGACPQPDGYWHDCSTPSAQSEYADEGDSFVSDSSDQFQVCGRACFYQSRGFPLVHYSYNTSLRH</sequence>
<keyword evidence="7 20" id="KW-0732">Signal</keyword>
<feature type="transmembrane region" description="Helical" evidence="19">
    <location>
        <begin position="689"/>
        <end position="713"/>
    </location>
</feature>
<evidence type="ECO:0000256" key="19">
    <source>
        <dbReference type="SAM" id="Phobius"/>
    </source>
</evidence>
<comment type="subcellular location">
    <subcellularLocation>
        <location evidence="1">Cell membrane</location>
        <topology evidence="1">Multi-pass membrane protein</topology>
    </subcellularLocation>
</comment>
<feature type="transmembrane region" description="Helical" evidence="19">
    <location>
        <begin position="734"/>
        <end position="754"/>
    </location>
</feature>
<evidence type="ECO:0000256" key="11">
    <source>
        <dbReference type="ARBA" id="ARBA00023040"/>
    </source>
</evidence>
<keyword evidence="17" id="KW-0807">Transducer</keyword>
<feature type="transmembrane region" description="Helical" evidence="19">
    <location>
        <begin position="562"/>
        <end position="586"/>
    </location>
</feature>
<evidence type="ECO:0000259" key="21">
    <source>
        <dbReference type="PROSITE" id="PS50262"/>
    </source>
</evidence>
<evidence type="ECO:0000256" key="2">
    <source>
        <dbReference type="ARBA" id="ARBA00022473"/>
    </source>
</evidence>
<evidence type="ECO:0000256" key="10">
    <source>
        <dbReference type="ARBA" id="ARBA00022989"/>
    </source>
</evidence>
<dbReference type="Gene3D" id="3.80.10.10">
    <property type="entry name" value="Ribonuclease Inhibitor"/>
    <property type="match status" value="1"/>
</dbReference>
<name>A0A8T3D107_9TELE</name>
<dbReference type="PROSITE" id="PS51450">
    <property type="entry name" value="LRR"/>
    <property type="match status" value="5"/>
</dbReference>
<evidence type="ECO:0000256" key="8">
    <source>
        <dbReference type="ARBA" id="ARBA00022737"/>
    </source>
</evidence>
<evidence type="ECO:0000256" key="14">
    <source>
        <dbReference type="ARBA" id="ARBA00023157"/>
    </source>
</evidence>
<comment type="caution">
    <text evidence="22">The sequence shown here is derived from an EMBL/GenBank/DDBJ whole genome shotgun (WGS) entry which is preliminary data.</text>
</comment>
<feature type="transmembrane region" description="Helical" evidence="19">
    <location>
        <begin position="648"/>
        <end position="669"/>
    </location>
</feature>
<keyword evidence="10 19" id="KW-1133">Transmembrane helix</keyword>
<dbReference type="InterPro" id="IPR003591">
    <property type="entry name" value="Leu-rich_rpt_typical-subtyp"/>
</dbReference>
<keyword evidence="5" id="KW-0879">Wnt signaling pathway</keyword>
<keyword evidence="23" id="KW-1185">Reference proteome</keyword>
<dbReference type="GO" id="GO:0007189">
    <property type="term" value="P:adenylate cyclase-activating G protein-coupled receptor signaling pathway"/>
    <property type="evidence" value="ECO:0007669"/>
    <property type="project" value="TreeGrafter"/>
</dbReference>
<dbReference type="SUPFAM" id="SSF52058">
    <property type="entry name" value="L domain-like"/>
    <property type="match status" value="2"/>
</dbReference>
<evidence type="ECO:0000256" key="20">
    <source>
        <dbReference type="SAM" id="SignalP"/>
    </source>
</evidence>
<evidence type="ECO:0000256" key="16">
    <source>
        <dbReference type="ARBA" id="ARBA00023180"/>
    </source>
</evidence>
<evidence type="ECO:0000256" key="13">
    <source>
        <dbReference type="ARBA" id="ARBA00023136"/>
    </source>
</evidence>
<feature type="domain" description="G-protein coupled receptors family 1 profile" evidence="21">
    <location>
        <begin position="541"/>
        <end position="786"/>
    </location>
</feature>